<accession>A0AAD9J651</accession>
<keyword evidence="1" id="KW-1133">Transmembrane helix</keyword>
<sequence length="120" mass="13474">MVKCIRGVFVSWLVIGGLLTTADSLQLTEANLTPEERRQCVGLHNQLRGLEDSANMGYMVSEFSLSLSLSIYIYIYIYICVCVCVYPSLSLSIYLSICRHVCVCVCVCVCDYLCLNSMYI</sequence>
<feature type="transmembrane region" description="Helical" evidence="1">
    <location>
        <begin position="71"/>
        <end position="89"/>
    </location>
</feature>
<keyword evidence="2" id="KW-0732">Signal</keyword>
<gene>
    <name evidence="3" type="ORF">LSH36_595g02029</name>
</gene>
<keyword evidence="1" id="KW-0472">Membrane</keyword>
<protein>
    <recommendedName>
        <fullName evidence="5">SCP domain-containing protein</fullName>
    </recommendedName>
</protein>
<dbReference type="EMBL" id="JAODUP010000595">
    <property type="protein sequence ID" value="KAK2146595.1"/>
    <property type="molecule type" value="Genomic_DNA"/>
</dbReference>
<dbReference type="AlphaFoldDB" id="A0AAD9J651"/>
<evidence type="ECO:0000313" key="4">
    <source>
        <dbReference type="Proteomes" id="UP001208570"/>
    </source>
</evidence>
<name>A0AAD9J651_9ANNE</name>
<keyword evidence="4" id="KW-1185">Reference proteome</keyword>
<evidence type="ECO:0000256" key="1">
    <source>
        <dbReference type="SAM" id="Phobius"/>
    </source>
</evidence>
<reference evidence="3" key="1">
    <citation type="journal article" date="2023" name="Mol. Biol. Evol.">
        <title>Third-Generation Sequencing Reveals the Adaptive Role of the Epigenome in Three Deep-Sea Polychaetes.</title>
        <authorList>
            <person name="Perez M."/>
            <person name="Aroh O."/>
            <person name="Sun Y."/>
            <person name="Lan Y."/>
            <person name="Juniper S.K."/>
            <person name="Young C.R."/>
            <person name="Angers B."/>
            <person name="Qian P.Y."/>
        </authorList>
    </citation>
    <scope>NUCLEOTIDE SEQUENCE</scope>
    <source>
        <strain evidence="3">P08H-3</strain>
    </source>
</reference>
<dbReference type="Proteomes" id="UP001208570">
    <property type="component" value="Unassembled WGS sequence"/>
</dbReference>
<proteinExistence type="predicted"/>
<organism evidence="3 4">
    <name type="scientific">Paralvinella palmiformis</name>
    <dbReference type="NCBI Taxonomy" id="53620"/>
    <lineage>
        <taxon>Eukaryota</taxon>
        <taxon>Metazoa</taxon>
        <taxon>Spiralia</taxon>
        <taxon>Lophotrochozoa</taxon>
        <taxon>Annelida</taxon>
        <taxon>Polychaeta</taxon>
        <taxon>Sedentaria</taxon>
        <taxon>Canalipalpata</taxon>
        <taxon>Terebellida</taxon>
        <taxon>Terebelliformia</taxon>
        <taxon>Alvinellidae</taxon>
        <taxon>Paralvinella</taxon>
    </lineage>
</organism>
<comment type="caution">
    <text evidence="3">The sequence shown here is derived from an EMBL/GenBank/DDBJ whole genome shotgun (WGS) entry which is preliminary data.</text>
</comment>
<keyword evidence="1" id="KW-0812">Transmembrane</keyword>
<evidence type="ECO:0000256" key="2">
    <source>
        <dbReference type="SAM" id="SignalP"/>
    </source>
</evidence>
<evidence type="ECO:0008006" key="5">
    <source>
        <dbReference type="Google" id="ProtNLM"/>
    </source>
</evidence>
<feature type="chain" id="PRO_5042053747" description="SCP domain-containing protein" evidence="2">
    <location>
        <begin position="25"/>
        <end position="120"/>
    </location>
</feature>
<evidence type="ECO:0000313" key="3">
    <source>
        <dbReference type="EMBL" id="KAK2146595.1"/>
    </source>
</evidence>
<feature type="signal peptide" evidence="2">
    <location>
        <begin position="1"/>
        <end position="24"/>
    </location>
</feature>